<gene>
    <name evidence="1" type="ORF">NM208_g3503</name>
</gene>
<keyword evidence="2" id="KW-1185">Reference proteome</keyword>
<comment type="caution">
    <text evidence="1">The sequence shown here is derived from an EMBL/GenBank/DDBJ whole genome shotgun (WGS) entry which is preliminary data.</text>
</comment>
<dbReference type="EMBL" id="JANRMS010000237">
    <property type="protein sequence ID" value="KAJ3543589.1"/>
    <property type="molecule type" value="Genomic_DNA"/>
</dbReference>
<protein>
    <submittedName>
        <fullName evidence="1">Uncharacterized protein</fullName>
    </submittedName>
</protein>
<organism evidence="1 2">
    <name type="scientific">Fusarium decemcellulare</name>
    <dbReference type="NCBI Taxonomy" id="57161"/>
    <lineage>
        <taxon>Eukaryota</taxon>
        <taxon>Fungi</taxon>
        <taxon>Dikarya</taxon>
        <taxon>Ascomycota</taxon>
        <taxon>Pezizomycotina</taxon>
        <taxon>Sordariomycetes</taxon>
        <taxon>Hypocreomycetidae</taxon>
        <taxon>Hypocreales</taxon>
        <taxon>Nectriaceae</taxon>
        <taxon>Fusarium</taxon>
        <taxon>Fusarium decemcellulare species complex</taxon>
    </lineage>
</organism>
<dbReference type="Proteomes" id="UP001148629">
    <property type="component" value="Unassembled WGS sequence"/>
</dbReference>
<proteinExistence type="predicted"/>
<sequence>MERSRGYRRKFDLTDDRFGWLSNLAWGPNPEMDQLINGEMDEKSSTPIQKLFSKAYGLYQQKYENQERLRQNEAHISRLCTALCSLSNLVSLYLKDDDSWGSDKLAAADFVDSGFGRTVLQHFDSAIRKSRWCGSFQTTHSAIPPLEMLGPLCSQLGENGLRPRALWFSLMPPPNMEVWELSSTQQGNLRQLVSQSTDLKLDVDFFSRHHSLSGNPRHEMLALCSITQPFFSAPNLERMDMTFREYPRYNETPNVSLGDILPLGMSWPRLQTLHLRHIPATIKELESLVSRHSTTVRDFLWISGWLLEGSWADAFDTIRSFKALEDAKLRFPSGGDDGIKDLEYRLPADEIRSYLLRETDNNPLYNITEPSFIDNEHW</sequence>
<evidence type="ECO:0000313" key="1">
    <source>
        <dbReference type="EMBL" id="KAJ3543589.1"/>
    </source>
</evidence>
<accession>A0ACC1SPB8</accession>
<name>A0ACC1SPB8_9HYPO</name>
<evidence type="ECO:0000313" key="2">
    <source>
        <dbReference type="Proteomes" id="UP001148629"/>
    </source>
</evidence>
<reference evidence="1" key="1">
    <citation type="submission" date="2022-08" db="EMBL/GenBank/DDBJ databases">
        <title>Genome Sequence of Fusarium decemcellulare.</title>
        <authorList>
            <person name="Buettner E."/>
        </authorList>
    </citation>
    <scope>NUCLEOTIDE SEQUENCE</scope>
    <source>
        <strain evidence="1">Babe19</strain>
    </source>
</reference>